<gene>
    <name evidence="1" type="ORF">C5F46_15570</name>
</gene>
<dbReference type="AlphaFoldDB" id="A0A2T4J6K1"/>
<dbReference type="InterPro" id="IPR052209">
    <property type="entry name" value="CbiZ"/>
</dbReference>
<dbReference type="PANTHER" id="PTHR35336">
    <property type="entry name" value="ADENOSYLCOBINAMIDE AMIDOHYDROLASE"/>
    <property type="match status" value="1"/>
</dbReference>
<comment type="caution">
    <text evidence="1">The sequence shown here is derived from an EMBL/GenBank/DDBJ whole genome shotgun (WGS) entry which is preliminary data.</text>
</comment>
<evidence type="ECO:0000313" key="1">
    <source>
        <dbReference type="EMBL" id="PTE13483.1"/>
    </source>
</evidence>
<dbReference type="RefSeq" id="WP_107326230.1">
    <property type="nucleotide sequence ID" value="NZ_NHSP01000018.1"/>
</dbReference>
<proteinExistence type="predicted"/>
<dbReference type="GO" id="GO:0016787">
    <property type="term" value="F:hydrolase activity"/>
    <property type="evidence" value="ECO:0007669"/>
    <property type="project" value="UniProtKB-KW"/>
</dbReference>
<evidence type="ECO:0000313" key="2">
    <source>
        <dbReference type="Proteomes" id="UP000241899"/>
    </source>
</evidence>
<accession>A0A2T4J6K1</accession>
<keyword evidence="1" id="KW-0378">Hydrolase</keyword>
<name>A0A2T4J6K1_9RHOB</name>
<dbReference type="Proteomes" id="UP000241899">
    <property type="component" value="Unassembled WGS sequence"/>
</dbReference>
<reference evidence="1 2" key="1">
    <citation type="submission" date="2018-03" db="EMBL/GenBank/DDBJ databases">
        <title>Rhodobacter veldkampii.</title>
        <authorList>
            <person name="Meyer T.E."/>
            <person name="Miller S."/>
            <person name="Lodha T."/>
            <person name="Gandham S."/>
            <person name="Chintalapati S."/>
            <person name="Chintalapati V.R."/>
        </authorList>
    </citation>
    <scope>NUCLEOTIDE SEQUENCE [LARGE SCALE GENOMIC DNA]</scope>
    <source>
        <strain evidence="1 2">DSM 11550</strain>
    </source>
</reference>
<protein>
    <submittedName>
        <fullName evidence="1">Adenosylcobinamide amidohydrolase</fullName>
    </submittedName>
</protein>
<dbReference type="OrthoDB" id="9767827at2"/>
<dbReference type="EMBL" id="PZKF01000077">
    <property type="protein sequence ID" value="PTE13483.1"/>
    <property type="molecule type" value="Genomic_DNA"/>
</dbReference>
<dbReference type="PANTHER" id="PTHR35336:SF5">
    <property type="entry name" value="ADENOSYLCOBINAMIDE AMIDOHYDROLASE"/>
    <property type="match status" value="1"/>
</dbReference>
<keyword evidence="2" id="KW-1185">Reference proteome</keyword>
<dbReference type="Pfam" id="PF01955">
    <property type="entry name" value="CbiZ"/>
    <property type="match status" value="1"/>
</dbReference>
<organism evidence="1 2">
    <name type="scientific">Phaeovulum veldkampii DSM 11550</name>
    <dbReference type="NCBI Taxonomy" id="1185920"/>
    <lineage>
        <taxon>Bacteria</taxon>
        <taxon>Pseudomonadati</taxon>
        <taxon>Pseudomonadota</taxon>
        <taxon>Alphaproteobacteria</taxon>
        <taxon>Rhodobacterales</taxon>
        <taxon>Paracoccaceae</taxon>
        <taxon>Phaeovulum</taxon>
    </lineage>
</organism>
<sequence length="231" mass="24100">MSLSVHLTRPWLLADLGRPRRVLSFAPHRPGFATADRIVWREVRNADLPPELDVETWFSAELGQNGHSAAVAMLTSRDIGRYQVARTKVAGICVGCVATVGLGNAERIGTRRTTPRAGHGTINIAVLAETGLTDTAMLEAMTIVAEARTAAVIEAGLMLPGGPATGTGTDCIALAADVGCGGYAGLHTALGEAIGRAVHAAVTAGAQDWMAEQGFAPNPTRLPMLEEANLD</sequence>
<dbReference type="InterPro" id="IPR002808">
    <property type="entry name" value="AdoCbi_amidolase"/>
</dbReference>